<dbReference type="SMART" id="SM00289">
    <property type="entry name" value="WR1"/>
    <property type="match status" value="7"/>
</dbReference>
<reference evidence="3" key="2">
    <citation type="journal article" date="2016" name="Sci. Rep.">
        <title>Dictyocaulus viviparus genome, variome and transcriptome elucidate lungworm biology and support future intervention.</title>
        <authorList>
            <person name="McNulty S.N."/>
            <person name="Strube C."/>
            <person name="Rosa B.A."/>
            <person name="Martin J.C."/>
            <person name="Tyagi R."/>
            <person name="Choi Y.J."/>
            <person name="Wang Q."/>
            <person name="Hallsworth Pepin K."/>
            <person name="Zhang X."/>
            <person name="Ozersky P."/>
            <person name="Wilson R.K."/>
            <person name="Sternberg P.W."/>
            <person name="Gasser R.B."/>
            <person name="Mitreva M."/>
        </authorList>
    </citation>
    <scope>NUCLEOTIDE SEQUENCE [LARGE SCALE GENOMIC DNA]</scope>
    <source>
        <strain evidence="3">HannoverDv2000</strain>
    </source>
</reference>
<organism evidence="2 3">
    <name type="scientific">Dictyocaulus viviparus</name>
    <name type="common">Bovine lungworm</name>
    <dbReference type="NCBI Taxonomy" id="29172"/>
    <lineage>
        <taxon>Eukaryota</taxon>
        <taxon>Metazoa</taxon>
        <taxon>Ecdysozoa</taxon>
        <taxon>Nematoda</taxon>
        <taxon>Chromadorea</taxon>
        <taxon>Rhabditida</taxon>
        <taxon>Rhabditina</taxon>
        <taxon>Rhabditomorpha</taxon>
        <taxon>Strongyloidea</taxon>
        <taxon>Metastrongylidae</taxon>
        <taxon>Dictyocaulus</taxon>
    </lineage>
</organism>
<dbReference type="STRING" id="29172.A0A0D8XGP3"/>
<dbReference type="OrthoDB" id="4473401at2759"/>
<dbReference type="SMART" id="SM00131">
    <property type="entry name" value="KU"/>
    <property type="match status" value="7"/>
</dbReference>
<dbReference type="PANTHER" id="PTHR46339">
    <property type="entry name" value="PROTEIN CBG15282-RELATED"/>
    <property type="match status" value="1"/>
</dbReference>
<dbReference type="InterPro" id="IPR053014">
    <property type="entry name" value="Cuticle_assoc_divergent"/>
</dbReference>
<name>A0A0D8XGP3_DICVI</name>
<dbReference type="Proteomes" id="UP000053766">
    <property type="component" value="Unassembled WGS sequence"/>
</dbReference>
<keyword evidence="3" id="KW-1185">Reference proteome</keyword>
<dbReference type="InterPro" id="IPR002223">
    <property type="entry name" value="Kunitz_BPTI"/>
</dbReference>
<dbReference type="Gene3D" id="4.10.410.10">
    <property type="entry name" value="Pancreatic trypsin inhibitor Kunitz domain"/>
    <property type="match status" value="7"/>
</dbReference>
<dbReference type="SUPFAM" id="SSF57362">
    <property type="entry name" value="BPTI-like"/>
    <property type="match status" value="7"/>
</dbReference>
<dbReference type="CDD" id="cd00109">
    <property type="entry name" value="Kunitz-type"/>
    <property type="match status" value="1"/>
</dbReference>
<feature type="domain" description="BPTI/Kunitz inhibitor" evidence="1">
    <location>
        <begin position="497"/>
        <end position="547"/>
    </location>
</feature>
<dbReference type="EMBL" id="KN716614">
    <property type="protein sequence ID" value="KJH42887.1"/>
    <property type="molecule type" value="Genomic_DNA"/>
</dbReference>
<feature type="domain" description="BPTI/Kunitz inhibitor" evidence="1">
    <location>
        <begin position="182"/>
        <end position="236"/>
    </location>
</feature>
<feature type="domain" description="BPTI/Kunitz inhibitor" evidence="1">
    <location>
        <begin position="707"/>
        <end position="757"/>
    </location>
</feature>
<gene>
    <name evidence="2" type="ORF">DICVIV_11124</name>
</gene>
<feature type="domain" description="BPTI/Kunitz inhibitor" evidence="1">
    <location>
        <begin position="394"/>
        <end position="444"/>
    </location>
</feature>
<sequence>MPRDVGQGDELLPRWYYDVRNKQCRRFLYKGIRGNMNNFFTETQCIDACETRESTDQKNPCQFGLPERYRNRTLVMCGPNNPLLCSKTHYCHFGEDPETTVCCKTSGSTDPCLLSRNVGEGNALLKRFKFLEHTSPCSTDIKPMLIKQCSLNGKNCDDGEWCHIGTSPSTTVCCPGASMDPCSLPLETGEGNHELPRWYADSEEKSCSRQCKPFKYKGFKGNQNNFLTKAACERKCQLKCKSPCGSGQMLMTEENEPHQCSPTSPCPQSHWCHVGITSEKTVCCSSVPNPCKLPMMKGFGNSHLTRWHFDKNLKKCVRFVYSGEGGNQNMFLTKEDCQTICPEFKNPCGTGKPLLVMGMAKVCNSSHRCPSTHFCHIGTNNEENYCCPKHGDPCSQVLALGKGTASLIRYHYDKESNICREFIYKGSKGNANNFLSIEDCELMCRVQNPCPSGGPLLNSLKQPVICGGQDSCVDGYWCHVGGSPETTNCCPGTRDPCDLPQEIGQGDEQLERWFFDVDTHMCQKFIYKGMKGNVNNFLTREACRQACKEINPCGSGEPLVGIDEEPVLCTGRQRVDSCPRGYYCHVGANPLTTLCCPKKGIDSCEQPVQHGTGGGNLPRWFFDKNQNRCVPFIYGGIGGNENNFISQATCTKDCPIYRNYCPHGIPLVEGDQVTSCGIDRGCPDGFLCHINSKLNVSVCCQDPVTFCTAPHDPGPCTDFETRYGYNPSSDSCEEYKYGGCDGTLNNFLSHQRCTEICCKDYKKKL</sequence>
<accession>A0A0D8XGP3</accession>
<dbReference type="PROSITE" id="PS50279">
    <property type="entry name" value="BPTI_KUNITZ_2"/>
    <property type="match status" value="7"/>
</dbReference>
<dbReference type="AlphaFoldDB" id="A0A0D8XGP3"/>
<dbReference type="Pfam" id="PF00014">
    <property type="entry name" value="Kunitz_BPTI"/>
    <property type="match status" value="7"/>
</dbReference>
<dbReference type="PANTHER" id="PTHR46339:SF2">
    <property type="entry name" value="BPTI_KUNITZ INHIBITOR DOMAIN-CONTAINING PROTEIN"/>
    <property type="match status" value="1"/>
</dbReference>
<feature type="domain" description="BPTI/Kunitz inhibitor" evidence="1">
    <location>
        <begin position="1"/>
        <end position="49"/>
    </location>
</feature>
<feature type="domain" description="BPTI/Kunitz inhibitor" evidence="1">
    <location>
        <begin position="291"/>
        <end position="341"/>
    </location>
</feature>
<protein>
    <submittedName>
        <fullName evidence="2">Kunitz/Bovine pancreatic trypsin inhibitor domain protein</fullName>
    </submittedName>
</protein>
<evidence type="ECO:0000259" key="1">
    <source>
        <dbReference type="PROSITE" id="PS50279"/>
    </source>
</evidence>
<dbReference type="InterPro" id="IPR028150">
    <property type="entry name" value="Lustrin_cystein"/>
</dbReference>
<evidence type="ECO:0000313" key="3">
    <source>
        <dbReference type="Proteomes" id="UP000053766"/>
    </source>
</evidence>
<proteinExistence type="predicted"/>
<evidence type="ECO:0000313" key="2">
    <source>
        <dbReference type="EMBL" id="KJH42887.1"/>
    </source>
</evidence>
<dbReference type="InterPro" id="IPR006150">
    <property type="entry name" value="Cys_repeat_1"/>
</dbReference>
<dbReference type="CDD" id="cd22593">
    <property type="entry name" value="Kunitz_conkunitzin"/>
    <property type="match status" value="6"/>
</dbReference>
<dbReference type="InterPro" id="IPR036880">
    <property type="entry name" value="Kunitz_BPTI_sf"/>
</dbReference>
<feature type="domain" description="BPTI/Kunitz inhibitor" evidence="1">
    <location>
        <begin position="604"/>
        <end position="654"/>
    </location>
</feature>
<reference evidence="2 3" key="1">
    <citation type="submission" date="2013-11" db="EMBL/GenBank/DDBJ databases">
        <title>Draft genome of the bovine lungworm Dictyocaulus viviparus.</title>
        <authorList>
            <person name="Mitreva M."/>
        </authorList>
    </citation>
    <scope>NUCLEOTIDE SEQUENCE [LARGE SCALE GENOMIC DNA]</scope>
    <source>
        <strain evidence="2 3">HannoverDv2000</strain>
    </source>
</reference>
<dbReference type="Pfam" id="PF14625">
    <property type="entry name" value="Lustrin_cystein"/>
    <property type="match status" value="7"/>
</dbReference>
<dbReference type="GO" id="GO:0004867">
    <property type="term" value="F:serine-type endopeptidase inhibitor activity"/>
    <property type="evidence" value="ECO:0007669"/>
    <property type="project" value="InterPro"/>
</dbReference>
<dbReference type="PRINTS" id="PR00759">
    <property type="entry name" value="BASICPTASE"/>
</dbReference>